<dbReference type="SMART" id="SM00302">
    <property type="entry name" value="GED"/>
    <property type="match status" value="1"/>
</dbReference>
<dbReference type="EMBL" id="CCKQ01005598">
    <property type="protein sequence ID" value="CDW76845.1"/>
    <property type="molecule type" value="Genomic_DNA"/>
</dbReference>
<dbReference type="InterPro" id="IPR027417">
    <property type="entry name" value="P-loop_NTPase"/>
</dbReference>
<dbReference type="SMART" id="SM00053">
    <property type="entry name" value="DYNc"/>
    <property type="match status" value="1"/>
</dbReference>
<dbReference type="GO" id="GO:0005525">
    <property type="term" value="F:GTP binding"/>
    <property type="evidence" value="ECO:0007669"/>
    <property type="project" value="InterPro"/>
</dbReference>
<dbReference type="PANTHER" id="PTHR11566">
    <property type="entry name" value="DYNAMIN"/>
    <property type="match status" value="1"/>
</dbReference>
<dbReference type="InterPro" id="IPR003130">
    <property type="entry name" value="GED"/>
</dbReference>
<dbReference type="Proteomes" id="UP000039865">
    <property type="component" value="Unassembled WGS sequence"/>
</dbReference>
<dbReference type="OrthoDB" id="5061070at2759"/>
<feature type="compositionally biased region" description="Low complexity" evidence="3">
    <location>
        <begin position="772"/>
        <end position="782"/>
    </location>
</feature>
<dbReference type="Gene3D" id="1.20.120.1240">
    <property type="entry name" value="Dynamin, middle domain"/>
    <property type="match status" value="1"/>
</dbReference>
<evidence type="ECO:0000256" key="2">
    <source>
        <dbReference type="ARBA" id="ARBA00023134"/>
    </source>
</evidence>
<feature type="region of interest" description="Disordered" evidence="3">
    <location>
        <begin position="681"/>
        <end position="797"/>
    </location>
</feature>
<gene>
    <name evidence="6" type="primary">Contig9014.g9639</name>
    <name evidence="6" type="ORF">STYLEM_5809</name>
</gene>
<dbReference type="PRINTS" id="PR00195">
    <property type="entry name" value="DYNAMIN"/>
</dbReference>
<dbReference type="PROSITE" id="PS51718">
    <property type="entry name" value="G_DYNAMIN_2"/>
    <property type="match status" value="1"/>
</dbReference>
<keyword evidence="1" id="KW-0547">Nucleotide-binding</keyword>
<dbReference type="GO" id="GO:0005874">
    <property type="term" value="C:microtubule"/>
    <property type="evidence" value="ECO:0007669"/>
    <property type="project" value="TreeGrafter"/>
</dbReference>
<evidence type="ECO:0000313" key="7">
    <source>
        <dbReference type="Proteomes" id="UP000039865"/>
    </source>
</evidence>
<dbReference type="Pfam" id="PF01031">
    <property type="entry name" value="Dynamin_M"/>
    <property type="match status" value="1"/>
</dbReference>
<feature type="compositionally biased region" description="Low complexity" evidence="3">
    <location>
        <begin position="719"/>
        <end position="730"/>
    </location>
</feature>
<evidence type="ECO:0000256" key="1">
    <source>
        <dbReference type="ARBA" id="ARBA00022741"/>
    </source>
</evidence>
<dbReference type="InterPro" id="IPR030381">
    <property type="entry name" value="G_DYNAMIN_dom"/>
</dbReference>
<evidence type="ECO:0000313" key="6">
    <source>
        <dbReference type="EMBL" id="CDW76845.1"/>
    </source>
</evidence>
<dbReference type="GO" id="GO:0008017">
    <property type="term" value="F:microtubule binding"/>
    <property type="evidence" value="ECO:0007669"/>
    <property type="project" value="TreeGrafter"/>
</dbReference>
<accession>A0A078A5I6</accession>
<dbReference type="OMA" id="RRLNVYF"/>
<evidence type="ECO:0000259" key="5">
    <source>
        <dbReference type="PROSITE" id="PS51718"/>
    </source>
</evidence>
<dbReference type="CDD" id="cd08771">
    <property type="entry name" value="DLP_1"/>
    <property type="match status" value="1"/>
</dbReference>
<dbReference type="PROSITE" id="PS51388">
    <property type="entry name" value="GED"/>
    <property type="match status" value="1"/>
</dbReference>
<feature type="domain" description="Dynamin-type G" evidence="5">
    <location>
        <begin position="41"/>
        <end position="313"/>
    </location>
</feature>
<dbReference type="InterPro" id="IPR022812">
    <property type="entry name" value="Dynamin"/>
</dbReference>
<reference evidence="6 7" key="1">
    <citation type="submission" date="2014-06" db="EMBL/GenBank/DDBJ databases">
        <authorList>
            <person name="Swart Estienne"/>
        </authorList>
    </citation>
    <scope>NUCLEOTIDE SEQUENCE [LARGE SCALE GENOMIC DNA]</scope>
    <source>
        <strain evidence="6 7">130c</strain>
    </source>
</reference>
<dbReference type="InterPro" id="IPR001401">
    <property type="entry name" value="Dynamin_GTPase"/>
</dbReference>
<feature type="compositionally biased region" description="Gly residues" evidence="3">
    <location>
        <begin position="731"/>
        <end position="740"/>
    </location>
</feature>
<protein>
    <submittedName>
        <fullName evidence="6">Dynamin-like protein</fullName>
    </submittedName>
</protein>
<dbReference type="InterPro" id="IPR020850">
    <property type="entry name" value="GED_dom"/>
</dbReference>
<proteinExistence type="predicted"/>
<dbReference type="InParanoid" id="A0A078A5I6"/>
<feature type="region of interest" description="Disordered" evidence="3">
    <location>
        <begin position="530"/>
        <end position="551"/>
    </location>
</feature>
<evidence type="ECO:0000256" key="3">
    <source>
        <dbReference type="SAM" id="MobiDB-lite"/>
    </source>
</evidence>
<dbReference type="SUPFAM" id="SSF52540">
    <property type="entry name" value="P-loop containing nucleoside triphosphate hydrolases"/>
    <property type="match status" value="1"/>
</dbReference>
<feature type="compositionally biased region" description="Pro residues" evidence="3">
    <location>
        <begin position="750"/>
        <end position="771"/>
    </location>
</feature>
<feature type="compositionally biased region" description="Low complexity" evidence="3">
    <location>
        <begin position="530"/>
        <end position="546"/>
    </location>
</feature>
<dbReference type="AlphaFoldDB" id="A0A078A5I6"/>
<feature type="domain" description="GED" evidence="4">
    <location>
        <begin position="573"/>
        <end position="664"/>
    </location>
</feature>
<dbReference type="Gene3D" id="3.40.50.300">
    <property type="entry name" value="P-loop containing nucleotide triphosphate hydrolases"/>
    <property type="match status" value="1"/>
</dbReference>
<dbReference type="PANTHER" id="PTHR11566:SF233">
    <property type="entry name" value="CHROMOSOME UNDETERMINED SCAFFOLD_59, WHOLE GENOME SHOTGUN SEQUENCE"/>
    <property type="match status" value="1"/>
</dbReference>
<dbReference type="InterPro" id="IPR045063">
    <property type="entry name" value="Dynamin_N"/>
</dbReference>
<dbReference type="GO" id="GO:0005737">
    <property type="term" value="C:cytoplasm"/>
    <property type="evidence" value="ECO:0007669"/>
    <property type="project" value="TreeGrafter"/>
</dbReference>
<dbReference type="Pfam" id="PF02212">
    <property type="entry name" value="GED"/>
    <property type="match status" value="1"/>
</dbReference>
<keyword evidence="2" id="KW-0342">GTP-binding</keyword>
<dbReference type="GO" id="GO:0016020">
    <property type="term" value="C:membrane"/>
    <property type="evidence" value="ECO:0007669"/>
    <property type="project" value="TreeGrafter"/>
</dbReference>
<dbReference type="Pfam" id="PF00350">
    <property type="entry name" value="Dynamin_N"/>
    <property type="match status" value="1"/>
</dbReference>
<name>A0A078A5I6_STYLE</name>
<dbReference type="InterPro" id="IPR000375">
    <property type="entry name" value="Dynamin_stalk"/>
</dbReference>
<keyword evidence="7" id="KW-1185">Reference proteome</keyword>
<dbReference type="FunFam" id="3.40.50.300:FF:001311">
    <property type="entry name" value="Dynamin-like protein-related"/>
    <property type="match status" value="1"/>
</dbReference>
<sequence>MERPSQQKADSKKDDGGLLYHQLRKLISIVDELRDVGLQQYINLPRIAVLGTQSSGKSSVLESIVGLDFLPRGDGVVTRRPLELRLNHQLDDVKPWAVFEEIPGKKFFDFQEVRKNIEILTDKVAGAKKGIVDKPIILNIFSHTCPDLTLIDLPGITRIPLAGSDQPNNIEQITRSMANRYVSDPRTIILCVIPANADMTTSDGLQMARELDPKGLRTLGVITKIDIMDKGTNAKRMLSGQDVPLRLGYVGVKNRSQQDIIDNMSVRDAIEREKLYFATHPVYSTMPQNMLGTDLLSSKLSKVMFTHIKHNLPEITKEIREKAKEIEERLRDLGPPLPAEGNEKMHLLWNMITDFVTIYKNTITGKFDSKRYASQNPAGKKELSGGAKIKLHFYGLYKQYVGFNATSEYTDMDIEKAIMLHEGDTIPGFPSVDVFIYLIQPQLEKLREPALDLLQDVYHMLENMAQGIVDRIFSRFPSMIPEVMDIITTVLQDEREKCRGIVESIIDSEQNYLFTNDYDYLQNRTDIVPQQEQQQPQQNTQSSNGGQSVGGQIVGAFKGNQNASQSKGSNLFVKEIRARIDAYFKIVVRNVRDSIPKAIGYFLVKSSQERLQFELYAQINKNEVLIKQLGEPERVAEERKSLNGTLDTLKKAIKVLQRDPDITNTAFGEDELEEQLRIESMSKRREGERRPPPNNNSGNDGGQGNWQQMDSNRNPPPQMNNNNNRPPSNMGGQGGPGGQGNIPPGGQPQNRPPGQMPPGGMPPQNRPPPQGMPQQNQNNLGNLFGEDPLKGGPQRRQ</sequence>
<organism evidence="6 7">
    <name type="scientific">Stylonychia lemnae</name>
    <name type="common">Ciliate</name>
    <dbReference type="NCBI Taxonomy" id="5949"/>
    <lineage>
        <taxon>Eukaryota</taxon>
        <taxon>Sar</taxon>
        <taxon>Alveolata</taxon>
        <taxon>Ciliophora</taxon>
        <taxon>Intramacronucleata</taxon>
        <taxon>Spirotrichea</taxon>
        <taxon>Stichotrichia</taxon>
        <taxon>Sporadotrichida</taxon>
        <taxon>Oxytrichidae</taxon>
        <taxon>Stylonychinae</taxon>
        <taxon>Stylonychia</taxon>
    </lineage>
</organism>
<feature type="compositionally biased region" description="Basic and acidic residues" evidence="3">
    <location>
        <begin position="681"/>
        <end position="691"/>
    </location>
</feature>
<evidence type="ECO:0000259" key="4">
    <source>
        <dbReference type="PROSITE" id="PS51388"/>
    </source>
</evidence>
<dbReference type="GO" id="GO:0003924">
    <property type="term" value="F:GTPase activity"/>
    <property type="evidence" value="ECO:0007669"/>
    <property type="project" value="InterPro"/>
</dbReference>